<keyword evidence="6" id="KW-0539">Nucleus</keyword>
<evidence type="ECO:0000256" key="2">
    <source>
        <dbReference type="ARBA" id="ARBA00022723"/>
    </source>
</evidence>
<keyword evidence="4 7" id="KW-0863">Zinc-finger</keyword>
<evidence type="ECO:0000256" key="1">
    <source>
        <dbReference type="ARBA" id="ARBA00004123"/>
    </source>
</evidence>
<proteinExistence type="predicted"/>
<feature type="region of interest" description="Disordered" evidence="8">
    <location>
        <begin position="232"/>
        <end position="264"/>
    </location>
</feature>
<sequence>MAQLRGSGQEVGTVKPIGCTYKDCMKRFDTIEEMKGHKRYADEHDYCKKCDIDFPDWEALHQHKVTEMDTFFRNRFDLPKSVHPAHITCEFCGEDFRSFGGRKAHRAHMHPADQDIRCSGCDALFVRAANFISHLEHGECPEITATEFRYSVVHKYIINEIDNDLGEFNSRLLASKSNYAQFDIDMPSSITDGNEDQEDGGVNLNLLDEEHEEQKTGYPALNPQFDLITEETSKPTESQHSRAARETWPRLPGGENRSSGVIQPLRNLSIRSEVSVTASNASIAGSEDMSDVTSRRGGFKVHTDDEDTASHCGSDVTVVSKHPNPPWAGETSKVLFKSAKPAPSPGDYAAIIKRKEEEILEYNCMKLLKTRFYDPTDNEYDVDRFFNVLLERFCCPFPQCDINECQYETTEELKFHLENRHLVRHLVCPTCSKRFSSPTAQVSHMESAIKCRIKDSDEYFKVLDRISGGFLKAKKLDVPAIIKTQ</sequence>
<keyword evidence="3" id="KW-0677">Repeat</keyword>
<dbReference type="GO" id="GO:0005634">
    <property type="term" value="C:nucleus"/>
    <property type="evidence" value="ECO:0007669"/>
    <property type="project" value="UniProtKB-SubCell"/>
</dbReference>
<evidence type="ECO:0000259" key="9">
    <source>
        <dbReference type="PROSITE" id="PS50157"/>
    </source>
</evidence>
<name>A0AAN7WG46_9PEZI</name>
<evidence type="ECO:0000256" key="7">
    <source>
        <dbReference type="PROSITE-ProRule" id="PRU00042"/>
    </source>
</evidence>
<keyword evidence="2" id="KW-0479">Metal-binding</keyword>
<evidence type="ECO:0000256" key="5">
    <source>
        <dbReference type="ARBA" id="ARBA00022833"/>
    </source>
</evidence>
<dbReference type="AlphaFoldDB" id="A0AAN7WG46"/>
<dbReference type="InterPro" id="IPR050888">
    <property type="entry name" value="ZnF_C2H2-type_TF"/>
</dbReference>
<keyword evidence="5" id="KW-0862">Zinc</keyword>
<feature type="compositionally biased region" description="Basic and acidic residues" evidence="8">
    <location>
        <begin position="232"/>
        <end position="248"/>
    </location>
</feature>
<evidence type="ECO:0000256" key="4">
    <source>
        <dbReference type="ARBA" id="ARBA00022771"/>
    </source>
</evidence>
<reference evidence="10" key="1">
    <citation type="submission" date="2023-08" db="EMBL/GenBank/DDBJ databases">
        <title>Black Yeasts Isolated from many extreme environments.</title>
        <authorList>
            <person name="Coleine C."/>
            <person name="Stajich J.E."/>
            <person name="Selbmann L."/>
        </authorList>
    </citation>
    <scope>NUCLEOTIDE SEQUENCE</scope>
    <source>
        <strain evidence="10">CCFEE 5810</strain>
    </source>
</reference>
<dbReference type="PROSITE" id="PS00028">
    <property type="entry name" value="ZINC_FINGER_C2H2_1"/>
    <property type="match status" value="1"/>
</dbReference>
<dbReference type="SMART" id="SM00355">
    <property type="entry name" value="ZnF_C2H2"/>
    <property type="match status" value="5"/>
</dbReference>
<evidence type="ECO:0000313" key="10">
    <source>
        <dbReference type="EMBL" id="KAK5698798.1"/>
    </source>
</evidence>
<dbReference type="PANTHER" id="PTHR24406">
    <property type="entry name" value="TRANSCRIPTIONAL REPRESSOR CTCFL-RELATED"/>
    <property type="match status" value="1"/>
</dbReference>
<gene>
    <name evidence="10" type="ORF">LTR97_006446</name>
</gene>
<dbReference type="GO" id="GO:0008270">
    <property type="term" value="F:zinc ion binding"/>
    <property type="evidence" value="ECO:0007669"/>
    <property type="project" value="UniProtKB-KW"/>
</dbReference>
<organism evidence="10 11">
    <name type="scientific">Elasticomyces elasticus</name>
    <dbReference type="NCBI Taxonomy" id="574655"/>
    <lineage>
        <taxon>Eukaryota</taxon>
        <taxon>Fungi</taxon>
        <taxon>Dikarya</taxon>
        <taxon>Ascomycota</taxon>
        <taxon>Pezizomycotina</taxon>
        <taxon>Dothideomycetes</taxon>
        <taxon>Dothideomycetidae</taxon>
        <taxon>Mycosphaerellales</taxon>
        <taxon>Teratosphaeriaceae</taxon>
        <taxon>Elasticomyces</taxon>
    </lineage>
</organism>
<accession>A0AAN7WG46</accession>
<evidence type="ECO:0000313" key="11">
    <source>
        <dbReference type="Proteomes" id="UP001310594"/>
    </source>
</evidence>
<comment type="subcellular location">
    <subcellularLocation>
        <location evidence="1">Nucleus</location>
    </subcellularLocation>
</comment>
<evidence type="ECO:0000256" key="6">
    <source>
        <dbReference type="ARBA" id="ARBA00023242"/>
    </source>
</evidence>
<dbReference type="InterPro" id="IPR013087">
    <property type="entry name" value="Znf_C2H2_type"/>
</dbReference>
<comment type="caution">
    <text evidence="10">The sequence shown here is derived from an EMBL/GenBank/DDBJ whole genome shotgun (WGS) entry which is preliminary data.</text>
</comment>
<evidence type="ECO:0000256" key="8">
    <source>
        <dbReference type="SAM" id="MobiDB-lite"/>
    </source>
</evidence>
<feature type="region of interest" description="Disordered" evidence="8">
    <location>
        <begin position="284"/>
        <end position="315"/>
    </location>
</feature>
<dbReference type="Gene3D" id="3.30.160.60">
    <property type="entry name" value="Classic Zinc Finger"/>
    <property type="match status" value="1"/>
</dbReference>
<feature type="domain" description="C2H2-type" evidence="9">
    <location>
        <begin position="87"/>
        <end position="115"/>
    </location>
</feature>
<dbReference type="PROSITE" id="PS50157">
    <property type="entry name" value="ZINC_FINGER_C2H2_2"/>
    <property type="match status" value="1"/>
</dbReference>
<evidence type="ECO:0000256" key="3">
    <source>
        <dbReference type="ARBA" id="ARBA00022737"/>
    </source>
</evidence>
<protein>
    <recommendedName>
        <fullName evidence="9">C2H2-type domain-containing protein</fullName>
    </recommendedName>
</protein>
<dbReference type="EMBL" id="JAVRQU010000009">
    <property type="protein sequence ID" value="KAK5698798.1"/>
    <property type="molecule type" value="Genomic_DNA"/>
</dbReference>
<dbReference type="Proteomes" id="UP001310594">
    <property type="component" value="Unassembled WGS sequence"/>
</dbReference>
<dbReference type="Pfam" id="PF24666">
    <property type="entry name" value="zf-C2H2_fungi_2"/>
    <property type="match status" value="1"/>
</dbReference>